<dbReference type="GO" id="GO:0015344">
    <property type="term" value="F:siderophore uptake transmembrane transporter activity"/>
    <property type="evidence" value="ECO:0007669"/>
    <property type="project" value="TreeGrafter"/>
</dbReference>
<evidence type="ECO:0000256" key="3">
    <source>
        <dbReference type="ARBA" id="ARBA00022452"/>
    </source>
</evidence>
<dbReference type="Gene3D" id="2.40.170.20">
    <property type="entry name" value="TonB-dependent receptor, beta-barrel domain"/>
    <property type="match status" value="1"/>
</dbReference>
<comment type="subcellular location">
    <subcellularLocation>
        <location evidence="1 10">Cell outer membrane</location>
        <topology evidence="1 10">Multi-pass membrane protein</topology>
    </subcellularLocation>
</comment>
<evidence type="ECO:0000256" key="6">
    <source>
        <dbReference type="ARBA" id="ARBA00023077"/>
    </source>
</evidence>
<evidence type="ECO:0000256" key="5">
    <source>
        <dbReference type="ARBA" id="ARBA00022729"/>
    </source>
</evidence>
<dbReference type="SUPFAM" id="SSF56935">
    <property type="entry name" value="Porins"/>
    <property type="match status" value="1"/>
</dbReference>
<dbReference type="InterPro" id="IPR039426">
    <property type="entry name" value="TonB-dep_rcpt-like"/>
</dbReference>
<comment type="similarity">
    <text evidence="10 11">Belongs to the TonB-dependent receptor family.</text>
</comment>
<protein>
    <submittedName>
        <fullName evidence="12">TonB-dependent receptor</fullName>
    </submittedName>
</protein>
<dbReference type="Proteomes" id="UP000464318">
    <property type="component" value="Chromosome"/>
</dbReference>
<dbReference type="AlphaFoldDB" id="A0A6P1QXH3"/>
<dbReference type="RefSeq" id="WP_160224241.1">
    <property type="nucleotide sequence ID" value="NZ_CP029149.1"/>
</dbReference>
<keyword evidence="4 10" id="KW-0812">Transmembrane</keyword>
<dbReference type="OrthoDB" id="9760333at2"/>
<keyword evidence="2 10" id="KW-0813">Transport</keyword>
<evidence type="ECO:0000256" key="8">
    <source>
        <dbReference type="ARBA" id="ARBA00023170"/>
    </source>
</evidence>
<dbReference type="PROSITE" id="PS52016">
    <property type="entry name" value="TONB_DEPENDENT_REC_3"/>
    <property type="match status" value="1"/>
</dbReference>
<evidence type="ECO:0000256" key="11">
    <source>
        <dbReference type="RuleBase" id="RU003357"/>
    </source>
</evidence>
<evidence type="ECO:0000256" key="7">
    <source>
        <dbReference type="ARBA" id="ARBA00023136"/>
    </source>
</evidence>
<keyword evidence="5" id="KW-0732">Signal</keyword>
<keyword evidence="9 10" id="KW-0998">Cell outer membrane</keyword>
<name>A0A6P1QXH3_9FLAO</name>
<keyword evidence="6 11" id="KW-0798">TonB box</keyword>
<evidence type="ECO:0000256" key="4">
    <source>
        <dbReference type="ARBA" id="ARBA00022692"/>
    </source>
</evidence>
<proteinExistence type="inferred from homology"/>
<evidence type="ECO:0000256" key="2">
    <source>
        <dbReference type="ARBA" id="ARBA00022448"/>
    </source>
</evidence>
<reference evidence="12 13" key="1">
    <citation type="submission" date="2018-04" db="EMBL/GenBank/DDBJ databases">
        <title>Characteristic and Complete Genome Sequencing of A Novel Member of Infective Endocarditis Causative Bacteria: Bergeyella cardium QL-PH.</title>
        <authorList>
            <person name="Pan H."/>
            <person name="Sun E."/>
            <person name="Zhang Y."/>
        </authorList>
    </citation>
    <scope>NUCLEOTIDE SEQUENCE [LARGE SCALE GENOMIC DNA]</scope>
    <source>
        <strain evidence="12 13">HPQL</strain>
    </source>
</reference>
<dbReference type="InterPro" id="IPR037066">
    <property type="entry name" value="Plug_dom_sf"/>
</dbReference>
<dbReference type="GO" id="GO:0009279">
    <property type="term" value="C:cell outer membrane"/>
    <property type="evidence" value="ECO:0007669"/>
    <property type="project" value="UniProtKB-SubCell"/>
</dbReference>
<evidence type="ECO:0000313" key="12">
    <source>
        <dbReference type="EMBL" id="QHN65414.1"/>
    </source>
</evidence>
<dbReference type="GO" id="GO:0044718">
    <property type="term" value="P:siderophore transmembrane transport"/>
    <property type="evidence" value="ECO:0007669"/>
    <property type="project" value="TreeGrafter"/>
</dbReference>
<evidence type="ECO:0000256" key="9">
    <source>
        <dbReference type="ARBA" id="ARBA00023237"/>
    </source>
</evidence>
<gene>
    <name evidence="12" type="ORF">DBX24_05700</name>
</gene>
<organism evidence="12 13">
    <name type="scientific">Bergeyella cardium</name>
    <dbReference type="NCBI Taxonomy" id="1585976"/>
    <lineage>
        <taxon>Bacteria</taxon>
        <taxon>Pseudomonadati</taxon>
        <taxon>Bacteroidota</taxon>
        <taxon>Flavobacteriia</taxon>
        <taxon>Flavobacteriales</taxon>
        <taxon>Weeksellaceae</taxon>
        <taxon>Bergeyella</taxon>
    </lineage>
</organism>
<evidence type="ECO:0000256" key="10">
    <source>
        <dbReference type="PROSITE-ProRule" id="PRU01360"/>
    </source>
</evidence>
<dbReference type="Pfam" id="PF07715">
    <property type="entry name" value="Plug"/>
    <property type="match status" value="1"/>
</dbReference>
<dbReference type="KEGG" id="bcad:DBX24_05700"/>
<dbReference type="InterPro" id="IPR000531">
    <property type="entry name" value="Beta-barrel_TonB"/>
</dbReference>
<keyword evidence="13" id="KW-1185">Reference proteome</keyword>
<evidence type="ECO:0000313" key="13">
    <source>
        <dbReference type="Proteomes" id="UP000464318"/>
    </source>
</evidence>
<keyword evidence="3 10" id="KW-1134">Transmembrane beta strand</keyword>
<keyword evidence="7 10" id="KW-0472">Membrane</keyword>
<dbReference type="PANTHER" id="PTHR30069:SF29">
    <property type="entry name" value="HEMOGLOBIN AND HEMOGLOBIN-HAPTOGLOBIN-BINDING PROTEIN 1-RELATED"/>
    <property type="match status" value="1"/>
</dbReference>
<keyword evidence="8 12" id="KW-0675">Receptor</keyword>
<dbReference type="Pfam" id="PF00593">
    <property type="entry name" value="TonB_dep_Rec_b-barrel"/>
    <property type="match status" value="1"/>
</dbReference>
<evidence type="ECO:0000256" key="1">
    <source>
        <dbReference type="ARBA" id="ARBA00004571"/>
    </source>
</evidence>
<dbReference type="Gene3D" id="2.170.130.10">
    <property type="entry name" value="TonB-dependent receptor, plug domain"/>
    <property type="match status" value="1"/>
</dbReference>
<dbReference type="EMBL" id="CP029149">
    <property type="protein sequence ID" value="QHN65414.1"/>
    <property type="molecule type" value="Genomic_DNA"/>
</dbReference>
<accession>A0A6P1QXH3</accession>
<dbReference type="InterPro" id="IPR036942">
    <property type="entry name" value="Beta-barrel_TonB_sf"/>
</dbReference>
<sequence>MKKILLSCLLTPAVFYSQETKTDSLSKSKFIDEVVITGTMKSVKRLDSPVPVEVYPAGYLRKNPTPSLFDALQNVNGVHPKLNCAVCNTGDIRINGLDGPNTMVLIDGMPIVSSLGAVYGFSGIPSALIDRVEIVKGPASSLYGSEAMGGLINIITKSPKNAPTVSADFSTTTWLENTADLGVKFNIGKKVDVLTGINYFNFQNRVDKNNDNFMDVTLQDRISVFQKWNIHRKDNRLFSIAGRYLYEDRVGGEMNWKKEHRGGDEVYAESIYTNRAEILGNYQLPLEEKMFLMFSFSNHEQNSFYGDRPYMADQKIGFGQLTWDKKLGAHDLLFGAALRYTYYDATVQATDVHTGDPIIVNDHQKIWLPGVFVQDEISFNDKHKLLLGLRYDHNNVHGNILTPRLAYKWKFGETNLLRLNAGTGYRVASIFTEEHAAMTGGRRVVFKNDIKPEKSYSANLNYNKKIYFDSGSILGLDATAFYTFINNSIVPKFDASNNLLIYDNENTTSLSKGLSFNVDLALANGLRMNLGVTQMENTKTEDDVTTRIEFSEKFSGTWTVSYEIKPIHLNIAYTGNVYSPMKLALAGDDDPRPQYSPWFSLQNIMFTYEGIKNWEIYAGVKNLLDWTPAKNLPFLISRAEDPFDNRGVPNPYGLEFSPDYIYAPNQGIRGMLGFRFKF</sequence>
<dbReference type="PANTHER" id="PTHR30069">
    <property type="entry name" value="TONB-DEPENDENT OUTER MEMBRANE RECEPTOR"/>
    <property type="match status" value="1"/>
</dbReference>
<dbReference type="InterPro" id="IPR012910">
    <property type="entry name" value="Plug_dom"/>
</dbReference>